<protein>
    <submittedName>
        <fullName evidence="2">Uncharacterized protein</fullName>
    </submittedName>
</protein>
<feature type="compositionally biased region" description="Polar residues" evidence="1">
    <location>
        <begin position="682"/>
        <end position="692"/>
    </location>
</feature>
<sequence>MRSRSVNLRQTIWLVVELQELVLSKVTFYVNPNWDLLERPIDDLGQYYNLCPFIDLYTRNQEHATSKENISIAMAALPAQDVQDLLNGKRQQERTGMTETGDILESITDTLGAFNFAVPKNLDEETARARIGQCVRSTIKSLQRLRLEHGGDTSIHPLKLYSLIAGTIHGTLSDSQPKTDDIYKERRIKIVIDLLLSALAKLKNHEIRADREHIARFSKVQCLKSWSRGTGRATFSAHSVMNLASARECIVPTDIAYSLMGILGVRFPAFPAEGLTKALARSMDEVVFASNDVSVFNWSGKHNGSPIRGRSLYASNISGFRVENTELQENFDADQELMRYFQPEQSKDILWALYDHVKLLKEDDFRTLRNSFDLKPIYDKMKAAKIDAKEEELEDGHQQPLIPGDSRGQQAPDEKRQEMIENNDPPEVQGTEKKQCWYGRRIPNQLSNLALHVNVRWCNDEKERRKQEKDAQNREKEGAEKRRLDRSPDFDKEVKNAIEQALSKRSESNICQDPYDKVHTGGGSEDKVTVNETEPLESLDRRIISPNPIVLNSSGIKGVFDIQRIVVRMLDPDSLRQKIKTAISVNEKIDGWCTISTGLALTMVAFSCERHVLAQQLDLVEVVEETVLKDPHAKLDGIYEQLQRSEYRQNAETNTESYTTSEEDIRQGLKKPERSSTERSDLTTNPKTMKIQYGNSPEQRKLFRMLDFVTESNIQIVAGEWVLARFSSAPGAKWFLCRLELGAGTEFYVRRIPTDEIDFTEAFPERGLVEYWHAFLLEQKSIMCDVLSFYLDSKKAGKYTDWLGESIINSLSGDVTSDQNEDDSCDDDVDLARNPRSRDYGHLSIVRKMIKMIGWSAKGVLSETWASHLNRYLRDNALRKVPVHLRAAVEALSDRRVLLPAMFHTGKEIHFF</sequence>
<feature type="compositionally biased region" description="Basic and acidic residues" evidence="1">
    <location>
        <begin position="514"/>
        <end position="529"/>
    </location>
</feature>
<evidence type="ECO:0000256" key="1">
    <source>
        <dbReference type="SAM" id="MobiDB-lite"/>
    </source>
</evidence>
<feature type="compositionally biased region" description="Basic and acidic residues" evidence="1">
    <location>
        <begin position="663"/>
        <end position="681"/>
    </location>
</feature>
<evidence type="ECO:0000313" key="2">
    <source>
        <dbReference type="EMBL" id="RMZ47802.1"/>
    </source>
</evidence>
<feature type="region of interest" description="Disordered" evidence="1">
    <location>
        <begin position="646"/>
        <end position="692"/>
    </location>
</feature>
<name>A0AB74CNH3_ASPFL</name>
<organism evidence="2 3">
    <name type="scientific">Aspergillus flavus</name>
    <dbReference type="NCBI Taxonomy" id="5059"/>
    <lineage>
        <taxon>Eukaryota</taxon>
        <taxon>Fungi</taxon>
        <taxon>Dikarya</taxon>
        <taxon>Ascomycota</taxon>
        <taxon>Pezizomycotina</taxon>
        <taxon>Eurotiomycetes</taxon>
        <taxon>Eurotiomycetidae</taxon>
        <taxon>Eurotiales</taxon>
        <taxon>Aspergillaceae</taxon>
        <taxon>Aspergillus</taxon>
        <taxon>Aspergillus subgen. Circumdati</taxon>
    </lineage>
</organism>
<proteinExistence type="predicted"/>
<dbReference type="Proteomes" id="UP000275480">
    <property type="component" value="Unassembled WGS sequence"/>
</dbReference>
<feature type="region of interest" description="Disordered" evidence="1">
    <location>
        <begin position="511"/>
        <end position="531"/>
    </location>
</feature>
<feature type="region of interest" description="Disordered" evidence="1">
    <location>
        <begin position="462"/>
        <end position="493"/>
    </location>
</feature>
<dbReference type="AlphaFoldDB" id="A0AB74CNH3"/>
<dbReference type="EMBL" id="QQZZ01000024">
    <property type="protein sequence ID" value="RMZ47802.1"/>
    <property type="molecule type" value="Genomic_DNA"/>
</dbReference>
<gene>
    <name evidence="2" type="ORF">CA14_010794</name>
</gene>
<accession>A0AB74CNH3</accession>
<evidence type="ECO:0000313" key="3">
    <source>
        <dbReference type="Proteomes" id="UP000275480"/>
    </source>
</evidence>
<reference evidence="2 3" key="1">
    <citation type="submission" date="2018-07" db="EMBL/GenBank/DDBJ databases">
        <title>Identification of spontaneous genetic mutation associated with occurrence of a yellow conidial color mutant of Aspergillus flavus.</title>
        <authorList>
            <person name="Chang P.-K."/>
            <person name="Mack B.M."/>
            <person name="Scharfenstein L."/>
            <person name="Gilbert M.K."/>
        </authorList>
    </citation>
    <scope>NUCLEOTIDE SEQUENCE [LARGE SCALE GENOMIC DNA]</scope>
    <source>
        <strain evidence="2 3">CA14</strain>
    </source>
</reference>
<comment type="caution">
    <text evidence="2">The sequence shown here is derived from an EMBL/GenBank/DDBJ whole genome shotgun (WGS) entry which is preliminary data.</text>
</comment>
<feature type="region of interest" description="Disordered" evidence="1">
    <location>
        <begin position="388"/>
        <end position="433"/>
    </location>
</feature>